<feature type="chain" id="PRO_5044317826" description="Immunoglobulin domain-containing protein" evidence="4">
    <location>
        <begin position="20"/>
        <end position="175"/>
    </location>
</feature>
<accession>A0A4W4H4P7</accession>
<name>A0A4W4H4P7_ELEEL</name>
<dbReference type="InterPro" id="IPR050671">
    <property type="entry name" value="CD300_family_receptors"/>
</dbReference>
<comment type="subcellular location">
    <subcellularLocation>
        <location evidence="1">Membrane</location>
    </subcellularLocation>
</comment>
<gene>
    <name evidence="6" type="primary">PIGR</name>
</gene>
<dbReference type="AlphaFoldDB" id="A0A4W4H4P7"/>
<dbReference type="InterPro" id="IPR003599">
    <property type="entry name" value="Ig_sub"/>
</dbReference>
<dbReference type="SUPFAM" id="SSF48726">
    <property type="entry name" value="Immunoglobulin"/>
    <property type="match status" value="1"/>
</dbReference>
<reference evidence="6" key="4">
    <citation type="submission" date="2025-08" db="UniProtKB">
        <authorList>
            <consortium name="Ensembl"/>
        </authorList>
    </citation>
    <scope>IDENTIFICATION</scope>
</reference>
<proteinExistence type="predicted"/>
<evidence type="ECO:0000256" key="1">
    <source>
        <dbReference type="ARBA" id="ARBA00004370"/>
    </source>
</evidence>
<reference evidence="6" key="3">
    <citation type="submission" date="2020-05" db="EMBL/GenBank/DDBJ databases">
        <title>Electrophorus electricus (electric eel) genome, fEleEle1, primary haplotype.</title>
        <authorList>
            <person name="Myers G."/>
            <person name="Meyer A."/>
            <person name="Fedrigo O."/>
            <person name="Formenti G."/>
            <person name="Rhie A."/>
            <person name="Tracey A."/>
            <person name="Sims Y."/>
            <person name="Jarvis E.D."/>
        </authorList>
    </citation>
    <scope>NUCLEOTIDE SEQUENCE [LARGE SCALE GENOMIC DNA]</scope>
</reference>
<dbReference type="Pfam" id="PF07686">
    <property type="entry name" value="V-set"/>
    <property type="match status" value="1"/>
</dbReference>
<evidence type="ECO:0000256" key="3">
    <source>
        <dbReference type="ARBA" id="ARBA00023136"/>
    </source>
</evidence>
<evidence type="ECO:0000313" key="6">
    <source>
        <dbReference type="Ensembl" id="ENSEEEP00000043681.2"/>
    </source>
</evidence>
<keyword evidence="7" id="KW-1185">Reference proteome</keyword>
<dbReference type="GO" id="GO:0004888">
    <property type="term" value="F:transmembrane signaling receptor activity"/>
    <property type="evidence" value="ECO:0007669"/>
    <property type="project" value="TreeGrafter"/>
</dbReference>
<dbReference type="Proteomes" id="UP000314983">
    <property type="component" value="Chromosome 7"/>
</dbReference>
<protein>
    <recommendedName>
        <fullName evidence="5">Immunoglobulin domain-containing protein</fullName>
    </recommendedName>
</protein>
<evidence type="ECO:0000256" key="2">
    <source>
        <dbReference type="ARBA" id="ARBA00022692"/>
    </source>
</evidence>
<feature type="signal peptide" evidence="4">
    <location>
        <begin position="1"/>
        <end position="19"/>
    </location>
</feature>
<reference evidence="6" key="5">
    <citation type="submission" date="2025-09" db="UniProtKB">
        <authorList>
            <consortium name="Ensembl"/>
        </authorList>
    </citation>
    <scope>IDENTIFICATION</scope>
</reference>
<dbReference type="PANTHER" id="PTHR11860:SF87">
    <property type="entry name" value="CMRF35-LIKE MOLECULE 8"/>
    <property type="match status" value="1"/>
</dbReference>
<keyword evidence="2" id="KW-0812">Transmembrane</keyword>
<dbReference type="InterPro" id="IPR013783">
    <property type="entry name" value="Ig-like_fold"/>
</dbReference>
<dbReference type="OMA" id="LYISAIH"/>
<dbReference type="InterPro" id="IPR013106">
    <property type="entry name" value="Ig_V-set"/>
</dbReference>
<dbReference type="Gene3D" id="2.60.40.10">
    <property type="entry name" value="Immunoglobulins"/>
    <property type="match status" value="1"/>
</dbReference>
<keyword evidence="4" id="KW-0732">Signal</keyword>
<organism evidence="6 7">
    <name type="scientific">Electrophorus electricus</name>
    <name type="common">Electric eel</name>
    <name type="synonym">Gymnotus electricus</name>
    <dbReference type="NCBI Taxonomy" id="8005"/>
    <lineage>
        <taxon>Eukaryota</taxon>
        <taxon>Metazoa</taxon>
        <taxon>Chordata</taxon>
        <taxon>Craniata</taxon>
        <taxon>Vertebrata</taxon>
        <taxon>Euteleostomi</taxon>
        <taxon>Actinopterygii</taxon>
        <taxon>Neopterygii</taxon>
        <taxon>Teleostei</taxon>
        <taxon>Ostariophysi</taxon>
        <taxon>Gymnotiformes</taxon>
        <taxon>Gymnotoidei</taxon>
        <taxon>Gymnotidae</taxon>
        <taxon>Electrophorus</taxon>
    </lineage>
</organism>
<dbReference type="CDD" id="cd05716">
    <property type="entry name" value="IgV_pIgR_like"/>
    <property type="match status" value="1"/>
</dbReference>
<dbReference type="GeneTree" id="ENSGT00950000182977"/>
<evidence type="ECO:0000259" key="5">
    <source>
        <dbReference type="SMART" id="SM00409"/>
    </source>
</evidence>
<reference evidence="7" key="1">
    <citation type="journal article" date="2014" name="Science">
        <title>Nonhuman genetics. Genomic basis for the convergent evolution of electric organs.</title>
        <authorList>
            <person name="Gallant J.R."/>
            <person name="Traeger L.L."/>
            <person name="Volkening J.D."/>
            <person name="Moffett H."/>
            <person name="Chen P.H."/>
            <person name="Novina C.D."/>
            <person name="Phillips G.N.Jr."/>
            <person name="Anand R."/>
            <person name="Wells G.B."/>
            <person name="Pinch M."/>
            <person name="Guth R."/>
            <person name="Unguez G.A."/>
            <person name="Albert J.S."/>
            <person name="Zakon H.H."/>
            <person name="Samanta M.P."/>
            <person name="Sussman M.R."/>
        </authorList>
    </citation>
    <scope>NUCLEOTIDE SEQUENCE [LARGE SCALE GENOMIC DNA]</scope>
</reference>
<dbReference type="PANTHER" id="PTHR11860">
    <property type="entry name" value="POLYMERIC-IMMUNOGLOBULIN RECEPTOR"/>
    <property type="match status" value="1"/>
</dbReference>
<dbReference type="Ensembl" id="ENSEEET00000044181.2">
    <property type="protein sequence ID" value="ENSEEEP00000043681.2"/>
    <property type="gene ID" value="ENSEEEG00000020648.2"/>
</dbReference>
<feature type="domain" description="Immunoglobulin" evidence="5">
    <location>
        <begin position="20"/>
        <end position="123"/>
    </location>
</feature>
<dbReference type="SMART" id="SM00409">
    <property type="entry name" value="IG"/>
    <property type="match status" value="1"/>
</dbReference>
<reference evidence="7" key="2">
    <citation type="journal article" date="2017" name="Sci. Adv.">
        <title>A tail of two voltages: Proteomic comparison of the three electric organs of the electric eel.</title>
        <authorList>
            <person name="Traeger L.L."/>
            <person name="Sabat G."/>
            <person name="Barrett-Wilt G.A."/>
            <person name="Wells G.B."/>
            <person name="Sussman M.R."/>
        </authorList>
    </citation>
    <scope>NUCLEOTIDE SEQUENCE [LARGE SCALE GENOMIC DNA]</scope>
</reference>
<evidence type="ECO:0000313" key="7">
    <source>
        <dbReference type="Proteomes" id="UP000314983"/>
    </source>
</evidence>
<evidence type="ECO:0000256" key="4">
    <source>
        <dbReference type="SAM" id="SignalP"/>
    </source>
</evidence>
<dbReference type="InterPro" id="IPR036179">
    <property type="entry name" value="Ig-like_dom_sf"/>
</dbReference>
<keyword evidence="3" id="KW-0472">Membrane</keyword>
<sequence>SHLFFLSAIGLGAVCSVLTVGDLAVLEGGSVTVPCHYNPQYTQHVKYCCQGSLREFCTSLARTDDPGSAPPGKGRAMIADDPSQHVFTVTMRELKEADSGWYWCAVEVGGIWSADSTASLYISVIHGISVVNSMVSGEEGGNVTVQCLYSEKHRYYMKTHLYCTFQKQACYAREI</sequence>
<dbReference type="GO" id="GO:0005886">
    <property type="term" value="C:plasma membrane"/>
    <property type="evidence" value="ECO:0007669"/>
    <property type="project" value="TreeGrafter"/>
</dbReference>
<dbReference type="STRING" id="8005.ENSEEEP00000043681"/>